<dbReference type="PANTHER" id="PTHR31845">
    <property type="entry name" value="FINGER DOMAIN PROTEIN, PUTATIVE-RELATED"/>
    <property type="match status" value="1"/>
</dbReference>
<evidence type="ECO:0000313" key="9">
    <source>
        <dbReference type="Proteomes" id="UP000275385"/>
    </source>
</evidence>
<dbReference type="GO" id="GO:0000976">
    <property type="term" value="F:transcription cis-regulatory region binding"/>
    <property type="evidence" value="ECO:0007669"/>
    <property type="project" value="TreeGrafter"/>
</dbReference>
<dbReference type="PROSITE" id="PS00463">
    <property type="entry name" value="ZN2_CY6_FUNGAL_1"/>
    <property type="match status" value="1"/>
</dbReference>
<evidence type="ECO:0000259" key="7">
    <source>
        <dbReference type="PROSITE" id="PS50048"/>
    </source>
</evidence>
<dbReference type="OrthoDB" id="5424793at2759"/>
<feature type="region of interest" description="Disordered" evidence="6">
    <location>
        <begin position="115"/>
        <end position="182"/>
    </location>
</feature>
<dbReference type="Gene3D" id="4.10.240.10">
    <property type="entry name" value="Zn(2)-C6 fungal-type DNA-binding domain"/>
    <property type="match status" value="1"/>
</dbReference>
<evidence type="ECO:0000256" key="1">
    <source>
        <dbReference type="ARBA" id="ARBA00004123"/>
    </source>
</evidence>
<reference evidence="8 9" key="1">
    <citation type="submission" date="2018-08" db="EMBL/GenBank/DDBJ databases">
        <title>Draft genome of the lignicolous fungus Coniochaeta pulveracea.</title>
        <authorList>
            <person name="Borstlap C.J."/>
            <person name="De Witt R.N."/>
            <person name="Botha A."/>
            <person name="Volschenk H."/>
        </authorList>
    </citation>
    <scope>NUCLEOTIDE SEQUENCE [LARGE SCALE GENOMIC DNA]</scope>
    <source>
        <strain evidence="8 9">CAB683</strain>
    </source>
</reference>
<keyword evidence="5" id="KW-0539">Nucleus</keyword>
<keyword evidence="4" id="KW-0804">Transcription</keyword>
<feature type="compositionally biased region" description="Low complexity" evidence="6">
    <location>
        <begin position="169"/>
        <end position="180"/>
    </location>
</feature>
<feature type="region of interest" description="Disordered" evidence="6">
    <location>
        <begin position="605"/>
        <end position="624"/>
    </location>
</feature>
<gene>
    <name evidence="8" type="ORF">DL546_002835</name>
</gene>
<evidence type="ECO:0000313" key="8">
    <source>
        <dbReference type="EMBL" id="RKU45518.1"/>
    </source>
</evidence>
<dbReference type="PANTHER" id="PTHR31845:SF39">
    <property type="entry name" value="TRANSCRIPTION FACTOR PBCR-RELATED"/>
    <property type="match status" value="1"/>
</dbReference>
<comment type="subcellular location">
    <subcellularLocation>
        <location evidence="1">Nucleus</location>
    </subcellularLocation>
</comment>
<evidence type="ECO:0000256" key="4">
    <source>
        <dbReference type="ARBA" id="ARBA00023163"/>
    </source>
</evidence>
<dbReference type="SUPFAM" id="SSF57701">
    <property type="entry name" value="Zn2/Cys6 DNA-binding domain"/>
    <property type="match status" value="1"/>
</dbReference>
<evidence type="ECO:0000256" key="6">
    <source>
        <dbReference type="SAM" id="MobiDB-lite"/>
    </source>
</evidence>
<feature type="compositionally biased region" description="Low complexity" evidence="6">
    <location>
        <begin position="144"/>
        <end position="160"/>
    </location>
</feature>
<proteinExistence type="predicted"/>
<dbReference type="EMBL" id="QVQW01000020">
    <property type="protein sequence ID" value="RKU45518.1"/>
    <property type="molecule type" value="Genomic_DNA"/>
</dbReference>
<evidence type="ECO:0000256" key="2">
    <source>
        <dbReference type="ARBA" id="ARBA00023015"/>
    </source>
</evidence>
<accession>A0A420YC82</accession>
<dbReference type="InterPro" id="IPR001138">
    <property type="entry name" value="Zn2Cys6_DnaBD"/>
</dbReference>
<dbReference type="Proteomes" id="UP000275385">
    <property type="component" value="Unassembled WGS sequence"/>
</dbReference>
<name>A0A420YC82_9PEZI</name>
<organism evidence="8 9">
    <name type="scientific">Coniochaeta pulveracea</name>
    <dbReference type="NCBI Taxonomy" id="177199"/>
    <lineage>
        <taxon>Eukaryota</taxon>
        <taxon>Fungi</taxon>
        <taxon>Dikarya</taxon>
        <taxon>Ascomycota</taxon>
        <taxon>Pezizomycotina</taxon>
        <taxon>Sordariomycetes</taxon>
        <taxon>Sordariomycetidae</taxon>
        <taxon>Coniochaetales</taxon>
        <taxon>Coniochaetaceae</taxon>
        <taxon>Coniochaeta</taxon>
    </lineage>
</organism>
<dbReference type="GO" id="GO:0005634">
    <property type="term" value="C:nucleus"/>
    <property type="evidence" value="ECO:0007669"/>
    <property type="project" value="UniProtKB-SubCell"/>
</dbReference>
<dbReference type="PROSITE" id="PS50048">
    <property type="entry name" value="ZN2_CY6_FUNGAL_2"/>
    <property type="match status" value="1"/>
</dbReference>
<feature type="domain" description="Zn(2)-C6 fungal-type" evidence="7">
    <location>
        <begin position="17"/>
        <end position="49"/>
    </location>
</feature>
<sequence length="727" mass="80687">MDEAKQQAPGRPRMSYACEACRAAKVKCLPSTQQSICRRCLDSKRECVFKTGKRTRRPRQVRIASSSSSNIVAAPTTLPPPGPSKTFTIDIPMSSQEEELSTNLETLRVNHDMYLDNSELFPGTPTSETSSVDGEMERSNMQRSRSPAGSSSVNSSHASSLPVGASAFSTPPSTTSLNTTKTKRSGLASLGIRPQFNHDSAAKLLSHFEKGMLLHFPCIVLHSSEGEEPSIASLAQSSPFLLLAILAAASGSRTIQGHSLYDEEFRKVLGMKFVAAGERSLELLMGLVIYTAWYPFHLRPKNKQALQYLRMAVDIVNDLELDQAAEDSSTTITEERLSQIRTYLSTYYLSSSFSTSWGRHIILPYTPTTTRLLQILESHSPLPSDKHLVWMVRLQHVVEEISSLTFSPIPHPTATNEYQLSLLLRGMTLQLDEWEAAMTPAISSLTSIQLALLFARIYIHAAPILPPPALKRAAQRASQQGAHRPDADRLAGAIPTIKTLFELILSLDKEEMNSFDGTEWVRFIKTIIIAVKMSFPLEACEGWRDGWARREIGLGDYLERLTSTAEEGNARTGKERERNAEIDVVSASKVVLKMVKKKFVKRTARMDRREEERERQEQLQQQQHSGVFAPAEFPVVDGGCPHVELGLGNIPMDRSMQGCPMIDGSMDSYLTLWDESFVFPAGQSAFFSDMAGINPGSGEVDIPLEAGFSLQDTHNDLWQSLNMTWES</sequence>
<dbReference type="GO" id="GO:0000981">
    <property type="term" value="F:DNA-binding transcription factor activity, RNA polymerase II-specific"/>
    <property type="evidence" value="ECO:0007669"/>
    <property type="project" value="InterPro"/>
</dbReference>
<dbReference type="InterPro" id="IPR051089">
    <property type="entry name" value="prtT"/>
</dbReference>
<dbReference type="CDD" id="cd00067">
    <property type="entry name" value="GAL4"/>
    <property type="match status" value="1"/>
</dbReference>
<dbReference type="SMART" id="SM00066">
    <property type="entry name" value="GAL4"/>
    <property type="match status" value="1"/>
</dbReference>
<dbReference type="STRING" id="177199.A0A420YC82"/>
<evidence type="ECO:0000256" key="3">
    <source>
        <dbReference type="ARBA" id="ARBA00023125"/>
    </source>
</evidence>
<comment type="caution">
    <text evidence="8">The sequence shown here is derived from an EMBL/GenBank/DDBJ whole genome shotgun (WGS) entry which is preliminary data.</text>
</comment>
<feature type="region of interest" description="Disordered" evidence="6">
    <location>
        <begin position="62"/>
        <end position="84"/>
    </location>
</feature>
<evidence type="ECO:0000256" key="5">
    <source>
        <dbReference type="ARBA" id="ARBA00023242"/>
    </source>
</evidence>
<dbReference type="AlphaFoldDB" id="A0A420YC82"/>
<protein>
    <recommendedName>
        <fullName evidence="7">Zn(2)-C6 fungal-type domain-containing protein</fullName>
    </recommendedName>
</protein>
<feature type="compositionally biased region" description="Basic and acidic residues" evidence="6">
    <location>
        <begin position="605"/>
        <end position="617"/>
    </location>
</feature>
<dbReference type="InterPro" id="IPR036864">
    <property type="entry name" value="Zn2-C6_fun-type_DNA-bd_sf"/>
</dbReference>
<dbReference type="CDD" id="cd12148">
    <property type="entry name" value="fungal_TF_MHR"/>
    <property type="match status" value="1"/>
</dbReference>
<keyword evidence="2" id="KW-0805">Transcription regulation</keyword>
<dbReference type="GO" id="GO:0008270">
    <property type="term" value="F:zinc ion binding"/>
    <property type="evidence" value="ECO:0007669"/>
    <property type="project" value="InterPro"/>
</dbReference>
<keyword evidence="3" id="KW-0238">DNA-binding</keyword>
<keyword evidence="9" id="KW-1185">Reference proteome</keyword>